<comment type="caution">
    <text evidence="1">The sequence shown here is derived from an EMBL/GenBank/DDBJ whole genome shotgun (WGS) entry which is preliminary data.</text>
</comment>
<gene>
    <name evidence="1" type="ORF">NYPRO_LOCUS8999</name>
</gene>
<proteinExistence type="predicted"/>
<dbReference type="EMBL" id="CAJHUB010000676">
    <property type="protein sequence ID" value="CAD7676204.1"/>
    <property type="molecule type" value="Genomic_DNA"/>
</dbReference>
<keyword evidence="2" id="KW-1185">Reference proteome</keyword>
<organism evidence="1 2">
    <name type="scientific">Nyctereutes procyonoides</name>
    <name type="common">Raccoon dog</name>
    <name type="synonym">Canis procyonoides</name>
    <dbReference type="NCBI Taxonomy" id="34880"/>
    <lineage>
        <taxon>Eukaryota</taxon>
        <taxon>Metazoa</taxon>
        <taxon>Chordata</taxon>
        <taxon>Craniata</taxon>
        <taxon>Vertebrata</taxon>
        <taxon>Euteleostomi</taxon>
        <taxon>Mammalia</taxon>
        <taxon>Eutheria</taxon>
        <taxon>Laurasiatheria</taxon>
        <taxon>Carnivora</taxon>
        <taxon>Caniformia</taxon>
        <taxon>Canidae</taxon>
        <taxon>Nyctereutes</taxon>
    </lineage>
</organism>
<reference evidence="1" key="1">
    <citation type="submission" date="2020-12" db="EMBL/GenBank/DDBJ databases">
        <authorList>
            <consortium name="Molecular Ecology Group"/>
        </authorList>
    </citation>
    <scope>NUCLEOTIDE SEQUENCE</scope>
    <source>
        <strain evidence="1">TBG_1078</strain>
    </source>
</reference>
<evidence type="ECO:0000313" key="2">
    <source>
        <dbReference type="Proteomes" id="UP000645828"/>
    </source>
</evidence>
<name>A0A811YH02_NYCPR</name>
<protein>
    <submittedName>
        <fullName evidence="1">(raccoon dog) hypothetical protein</fullName>
    </submittedName>
</protein>
<sequence>MEARRCKKKQRKKIAVVSENLLEKRKAYQALRATQAKSSSSLTDWNGSYMIDSWWQQRDRVHLRRLEVKPHGLEVPHKHSLAFVRTIAGLHLRIFSGDFARMIPPTPRPYKHRAYRNEPYELILKQGQAKVKNKTILGHLGGSSTSFMEIAFPRKNFQTISEFLHPFHISAAPPAPRNRVGFFKEVG</sequence>
<dbReference type="Proteomes" id="UP000645828">
    <property type="component" value="Unassembled WGS sequence"/>
</dbReference>
<dbReference type="AlphaFoldDB" id="A0A811YH02"/>
<accession>A0A811YH02</accession>
<evidence type="ECO:0000313" key="1">
    <source>
        <dbReference type="EMBL" id="CAD7676204.1"/>
    </source>
</evidence>